<gene>
    <name evidence="1" type="ORF">S01H4_32115</name>
</gene>
<accession>X1BX01</accession>
<dbReference type="Gene3D" id="2.40.10.220">
    <property type="entry name" value="predicted glycosyltransferase like domains"/>
    <property type="match status" value="1"/>
</dbReference>
<dbReference type="EMBL" id="BART01016744">
    <property type="protein sequence ID" value="GAG85662.1"/>
    <property type="molecule type" value="Genomic_DNA"/>
</dbReference>
<sequence length="71" mass="7912">APDKQLKAKAEVVWSNIYGPDDEINPRGMGVIFLNISEEDQRFISKAVNQHIADTEKVPTEQMATLVVDAE</sequence>
<evidence type="ECO:0008006" key="2">
    <source>
        <dbReference type="Google" id="ProtNLM"/>
    </source>
</evidence>
<dbReference type="AlphaFoldDB" id="X1BX01"/>
<feature type="non-terminal residue" evidence="1">
    <location>
        <position position="1"/>
    </location>
</feature>
<organism evidence="1">
    <name type="scientific">marine sediment metagenome</name>
    <dbReference type="NCBI Taxonomy" id="412755"/>
    <lineage>
        <taxon>unclassified sequences</taxon>
        <taxon>metagenomes</taxon>
        <taxon>ecological metagenomes</taxon>
    </lineage>
</organism>
<comment type="caution">
    <text evidence="1">The sequence shown here is derived from an EMBL/GenBank/DDBJ whole genome shotgun (WGS) entry which is preliminary data.</text>
</comment>
<proteinExistence type="predicted"/>
<name>X1BX01_9ZZZZ</name>
<protein>
    <recommendedName>
        <fullName evidence="2">PilZ domain-containing protein</fullName>
    </recommendedName>
</protein>
<reference evidence="1" key="1">
    <citation type="journal article" date="2014" name="Front. Microbiol.">
        <title>High frequency of phylogenetically diverse reductive dehalogenase-homologous genes in deep subseafloor sedimentary metagenomes.</title>
        <authorList>
            <person name="Kawai M."/>
            <person name="Futagami T."/>
            <person name="Toyoda A."/>
            <person name="Takaki Y."/>
            <person name="Nishi S."/>
            <person name="Hori S."/>
            <person name="Arai W."/>
            <person name="Tsubouchi T."/>
            <person name="Morono Y."/>
            <person name="Uchiyama I."/>
            <person name="Ito T."/>
            <person name="Fujiyama A."/>
            <person name="Inagaki F."/>
            <person name="Takami H."/>
        </authorList>
    </citation>
    <scope>NUCLEOTIDE SEQUENCE</scope>
    <source>
        <strain evidence="1">Expedition CK06-06</strain>
    </source>
</reference>
<evidence type="ECO:0000313" key="1">
    <source>
        <dbReference type="EMBL" id="GAG85662.1"/>
    </source>
</evidence>